<dbReference type="InterPro" id="IPR000210">
    <property type="entry name" value="BTB/POZ_dom"/>
</dbReference>
<gene>
    <name evidence="2" type="ORF">Ciccas_001796</name>
</gene>
<dbReference type="Proteomes" id="UP001626550">
    <property type="component" value="Unassembled WGS sequence"/>
</dbReference>
<evidence type="ECO:0000259" key="1">
    <source>
        <dbReference type="PROSITE" id="PS50097"/>
    </source>
</evidence>
<dbReference type="EMBL" id="JBJKFK010000127">
    <property type="protein sequence ID" value="KAL3319540.1"/>
    <property type="molecule type" value="Genomic_DNA"/>
</dbReference>
<dbReference type="CDD" id="cd18186">
    <property type="entry name" value="BTB_POZ_ZBTB_KLHL-like"/>
    <property type="match status" value="1"/>
</dbReference>
<dbReference type="Gene3D" id="2.100.10.30">
    <property type="entry name" value="Jacalin-like lectin domain"/>
    <property type="match status" value="1"/>
</dbReference>
<name>A0ABD2QJ18_9PLAT</name>
<dbReference type="SMART" id="SM00225">
    <property type="entry name" value="BTB"/>
    <property type="match status" value="1"/>
</dbReference>
<dbReference type="InterPro" id="IPR001229">
    <property type="entry name" value="Jacalin-like_lectin_dom"/>
</dbReference>
<dbReference type="SUPFAM" id="SSF51101">
    <property type="entry name" value="Mannose-binding lectins"/>
    <property type="match status" value="1"/>
</dbReference>
<dbReference type="PROSITE" id="PS50097">
    <property type="entry name" value="BTB"/>
    <property type="match status" value="1"/>
</dbReference>
<evidence type="ECO:0000313" key="3">
    <source>
        <dbReference type="Proteomes" id="UP001626550"/>
    </source>
</evidence>
<dbReference type="SUPFAM" id="SSF54695">
    <property type="entry name" value="POZ domain"/>
    <property type="match status" value="1"/>
</dbReference>
<dbReference type="InterPro" id="IPR036404">
    <property type="entry name" value="Jacalin-like_lectin_dom_sf"/>
</dbReference>
<dbReference type="Pfam" id="PF01419">
    <property type="entry name" value="Jacalin"/>
    <property type="match status" value="1"/>
</dbReference>
<feature type="domain" description="BTB" evidence="1">
    <location>
        <begin position="67"/>
        <end position="128"/>
    </location>
</feature>
<dbReference type="AlphaFoldDB" id="A0ABD2QJ18"/>
<dbReference type="Gene3D" id="3.30.710.10">
    <property type="entry name" value="Potassium Channel Kv1.1, Chain A"/>
    <property type="match status" value="1"/>
</dbReference>
<keyword evidence="3" id="KW-1185">Reference proteome</keyword>
<reference evidence="2 3" key="1">
    <citation type="submission" date="2024-11" db="EMBL/GenBank/DDBJ databases">
        <title>Adaptive evolution of stress response genes in parasites aligns with host niche diversity.</title>
        <authorList>
            <person name="Hahn C."/>
            <person name="Resl P."/>
        </authorList>
    </citation>
    <scope>NUCLEOTIDE SEQUENCE [LARGE SCALE GENOMIC DNA]</scope>
    <source>
        <strain evidence="2">EGGRZ-B1_66</strain>
        <tissue evidence="2">Body</tissue>
    </source>
</reference>
<accession>A0ABD2QJ18</accession>
<sequence length="505" mass="57931">MDIGFVEVWDEEEPSHLYRQEPQYRPESTKETSKIDQLLNIAQQYNVQNEKDALNNILQDDILIKLLDTEIYCEDSPEPIKAPYFVLALNSEYFRLAFQYTHSKTEKPYKIHIPGISRSALQKIVDLILEKKELDLDDDMFSELLITSSFLLIPKLELALVEKLQTKLPTLGPETHIDLVKSAIDFYQKTKIAEEILKELFLYYFSKHSTSHELILMLGQAFVADLLKNGCPLFIPHDSKETEIKIPIHGYFKEERKKFLEFLPFKPELDENDTKVFNGVPDALCEHSYLSYGRHSSFEAEFQEITEKLSTCTVSPKEYRLSAITAYLNRGWNSSEDIDYVEGLVAEYEHIVTGQIVVVTPWNGFGNHGATRRIEIPKNESITSIQINHGWLIDHIAFTTSSGRNLGQLGTSDGGNVSSINLRNDEGEFLLIKDGTYPRNTPMRISPVTLFGFTYRMISSANMPFMNRLKFVFTAFNAEVEDKLVQYHGADDREHLTYLEVAPCP</sequence>
<comment type="caution">
    <text evidence="2">The sequence shown here is derived from an EMBL/GenBank/DDBJ whole genome shotgun (WGS) entry which is preliminary data.</text>
</comment>
<dbReference type="InterPro" id="IPR011333">
    <property type="entry name" value="SKP1/BTB/POZ_sf"/>
</dbReference>
<evidence type="ECO:0000313" key="2">
    <source>
        <dbReference type="EMBL" id="KAL3319540.1"/>
    </source>
</evidence>
<organism evidence="2 3">
    <name type="scientific">Cichlidogyrus casuarinus</name>
    <dbReference type="NCBI Taxonomy" id="1844966"/>
    <lineage>
        <taxon>Eukaryota</taxon>
        <taxon>Metazoa</taxon>
        <taxon>Spiralia</taxon>
        <taxon>Lophotrochozoa</taxon>
        <taxon>Platyhelminthes</taxon>
        <taxon>Monogenea</taxon>
        <taxon>Monopisthocotylea</taxon>
        <taxon>Dactylogyridea</taxon>
        <taxon>Ancyrocephalidae</taxon>
        <taxon>Cichlidogyrus</taxon>
    </lineage>
</organism>
<protein>
    <recommendedName>
        <fullName evidence="1">BTB domain-containing protein</fullName>
    </recommendedName>
</protein>
<proteinExistence type="predicted"/>
<dbReference type="Pfam" id="PF00651">
    <property type="entry name" value="BTB"/>
    <property type="match status" value="1"/>
</dbReference>